<feature type="transmembrane region" description="Helical" evidence="1">
    <location>
        <begin position="52"/>
        <end position="72"/>
    </location>
</feature>
<dbReference type="InterPro" id="IPR038731">
    <property type="entry name" value="RgtA/B/C-like"/>
</dbReference>
<feature type="transmembrane region" description="Helical" evidence="1">
    <location>
        <begin position="92"/>
        <end position="111"/>
    </location>
</feature>
<reference evidence="4" key="1">
    <citation type="submission" date="2016-10" db="EMBL/GenBank/DDBJ databases">
        <title>The complete genome sequence of the rumen bacterium Butyrivibrio hungatei MB2003.</title>
        <authorList>
            <person name="Palevich N."/>
            <person name="Kelly W.J."/>
            <person name="Leahy S.C."/>
            <person name="Altermann E."/>
            <person name="Rakonjac J."/>
            <person name="Attwood G.T."/>
        </authorList>
    </citation>
    <scope>NUCLEOTIDE SEQUENCE [LARGE SCALE GENOMIC DNA]</scope>
    <source>
        <strain evidence="4">MB2003</strain>
    </source>
</reference>
<dbReference type="EMBL" id="CP017831">
    <property type="protein sequence ID" value="AOZ96498.1"/>
    <property type="molecule type" value="Genomic_DNA"/>
</dbReference>
<feature type="transmembrane region" description="Helical" evidence="1">
    <location>
        <begin position="195"/>
        <end position="212"/>
    </location>
</feature>
<sequence length="564" mass="65146">MLNESFVSKSEKKIYDLLPHEPETMATTLFIFGMAIYYIWRMFAITPQYDELYTYYTFISKGPVYGAIHWPLPNNHVGYSVLSGFLDLLGNSYIGLRGVSYLCAVSNLILVYRICKMFYSHGLPFAAVLLYSGMQVINEYSVQGRGYTLATTCFLLSVYTLTKICKNGSKGRFHYVSLASFMVLGLYTVPSSVYWVVPVGLSGVIYLLINAYKSRGLYIDFKDNIYYKKLSSLVMAGIGAAFVTFILYGVIWLAIGSNLLVKTEGSMFFGWSHVLVLVRAPMSAMRTGINYMLSQPYIQSLAKDVFWSRYFGWIWSLLAYMIPGIENVITIFIFAGIACMIYECIRHFDYSRTVINIIAVVNFAFVFIILILQHKLPYLRVFSYMCFLVTICVCSALERLINVSIRLYNKEKSGNVDEITLSRETERVQRHDAWYSGIGVYIPVLAILIVFLFRFFSPNFSCQLGERENDVFNTLYIADVRKREIPAVLDCEQQYLLKFGWDIDCQKTDVFDADMVILDKDMFTPNYSGEDFWKFYQTYETIDWDYLKTMHVIYENDNFVLYVK</sequence>
<feature type="transmembrane region" description="Helical" evidence="1">
    <location>
        <begin position="328"/>
        <end position="345"/>
    </location>
</feature>
<keyword evidence="4" id="KW-1185">Reference proteome</keyword>
<dbReference type="RefSeq" id="WP_071176182.1">
    <property type="nucleotide sequence ID" value="NZ_CP017831.1"/>
</dbReference>
<feature type="transmembrane region" description="Helical" evidence="1">
    <location>
        <begin position="378"/>
        <end position="397"/>
    </location>
</feature>
<dbReference type="KEGG" id="bhu:bhn_I1465"/>
<dbReference type="AlphaFoldDB" id="A0A1D9P1L6"/>
<feature type="transmembrane region" description="Helical" evidence="1">
    <location>
        <begin position="118"/>
        <end position="138"/>
    </location>
</feature>
<dbReference type="Pfam" id="PF13231">
    <property type="entry name" value="PMT_2"/>
    <property type="match status" value="1"/>
</dbReference>
<proteinExistence type="predicted"/>
<keyword evidence="1" id="KW-1133">Transmembrane helix</keyword>
<gene>
    <name evidence="3" type="ORF">bhn_I1465</name>
</gene>
<feature type="transmembrane region" description="Helical" evidence="1">
    <location>
        <begin position="354"/>
        <end position="372"/>
    </location>
</feature>
<protein>
    <submittedName>
        <fullName evidence="3">PMT family protein</fullName>
    </submittedName>
</protein>
<feature type="domain" description="Glycosyltransferase RgtA/B/C/D-like" evidence="2">
    <location>
        <begin position="81"/>
        <end position="212"/>
    </location>
</feature>
<evidence type="ECO:0000259" key="2">
    <source>
        <dbReference type="Pfam" id="PF13231"/>
    </source>
</evidence>
<evidence type="ECO:0000313" key="3">
    <source>
        <dbReference type="EMBL" id="AOZ96498.1"/>
    </source>
</evidence>
<keyword evidence="1" id="KW-0812">Transmembrane</keyword>
<accession>A0A1D9P1L6</accession>
<feature type="transmembrane region" description="Helical" evidence="1">
    <location>
        <begin position="433"/>
        <end position="456"/>
    </location>
</feature>
<evidence type="ECO:0000313" key="4">
    <source>
        <dbReference type="Proteomes" id="UP000179284"/>
    </source>
</evidence>
<feature type="transmembrane region" description="Helical" evidence="1">
    <location>
        <begin position="24"/>
        <end position="40"/>
    </location>
</feature>
<feature type="transmembrane region" description="Helical" evidence="1">
    <location>
        <begin position="233"/>
        <end position="255"/>
    </location>
</feature>
<dbReference type="OrthoDB" id="1997883at2"/>
<feature type="transmembrane region" description="Helical" evidence="1">
    <location>
        <begin position="144"/>
        <end position="161"/>
    </location>
</feature>
<dbReference type="Proteomes" id="UP000179284">
    <property type="component" value="Chromosome I"/>
</dbReference>
<feature type="transmembrane region" description="Helical" evidence="1">
    <location>
        <begin position="173"/>
        <end position="189"/>
    </location>
</feature>
<organism evidence="3 4">
    <name type="scientific">Butyrivibrio hungatei</name>
    <dbReference type="NCBI Taxonomy" id="185008"/>
    <lineage>
        <taxon>Bacteria</taxon>
        <taxon>Bacillati</taxon>
        <taxon>Bacillota</taxon>
        <taxon>Clostridia</taxon>
        <taxon>Lachnospirales</taxon>
        <taxon>Lachnospiraceae</taxon>
        <taxon>Butyrivibrio</taxon>
    </lineage>
</organism>
<evidence type="ECO:0000256" key="1">
    <source>
        <dbReference type="SAM" id="Phobius"/>
    </source>
</evidence>
<name>A0A1D9P1L6_9FIRM</name>
<keyword evidence="1" id="KW-0472">Membrane</keyword>